<dbReference type="EMBL" id="CP036313">
    <property type="protein sequence ID" value="QBH14421.1"/>
    <property type="molecule type" value="Genomic_DNA"/>
</dbReference>
<feature type="transmembrane region" description="Helical" evidence="1">
    <location>
        <begin position="101"/>
        <end position="119"/>
    </location>
</feature>
<evidence type="ECO:0000313" key="2">
    <source>
        <dbReference type="EMBL" id="QBH14421.1"/>
    </source>
</evidence>
<dbReference type="RefSeq" id="WP_111955882.1">
    <property type="nucleotide sequence ID" value="NZ_CP036313.1"/>
</dbReference>
<evidence type="ECO:0000313" key="5">
    <source>
        <dbReference type="Proteomes" id="UP000293902"/>
    </source>
</evidence>
<keyword evidence="5" id="KW-1185">Reference proteome</keyword>
<protein>
    <submittedName>
        <fullName evidence="3">Uncharacterized protein</fullName>
    </submittedName>
</protein>
<accession>A0A328FGS3</accession>
<evidence type="ECO:0000313" key="4">
    <source>
        <dbReference type="Proteomes" id="UP000248798"/>
    </source>
</evidence>
<reference evidence="2 5" key="2">
    <citation type="submission" date="2019-02" db="EMBL/GenBank/DDBJ databases">
        <title>Complete genome sequence of Desulfobacter hydrogenophilus AcRS1.</title>
        <authorList>
            <person name="Marietou A."/>
            <person name="Lund M.B."/>
            <person name="Marshall I.P.G."/>
            <person name="Schreiber L."/>
            <person name="Jorgensen B."/>
        </authorList>
    </citation>
    <scope>NUCLEOTIDE SEQUENCE [LARGE SCALE GENOMIC DNA]</scope>
    <source>
        <strain evidence="2 5">AcRS1</strain>
    </source>
</reference>
<evidence type="ECO:0000256" key="1">
    <source>
        <dbReference type="SAM" id="Phobius"/>
    </source>
</evidence>
<name>A0A328FGS3_9BACT</name>
<sequence length="120" mass="14213">MPEKKKQSDRRKSTDLFRLVFIWMNIAACAGLIAAILIFHRAKPEFETFFDRFYQLQVRHYWDQNYVRFLVNVLGAGTLINAAGLFLSHYRGRRSTDHRRLVLLLTFLYSLLFVLSKMLP</sequence>
<feature type="transmembrane region" description="Helical" evidence="1">
    <location>
        <begin position="20"/>
        <end position="40"/>
    </location>
</feature>
<organism evidence="3 4">
    <name type="scientific">Desulfobacter hydrogenophilus</name>
    <dbReference type="NCBI Taxonomy" id="2291"/>
    <lineage>
        <taxon>Bacteria</taxon>
        <taxon>Pseudomonadati</taxon>
        <taxon>Thermodesulfobacteriota</taxon>
        <taxon>Desulfobacteria</taxon>
        <taxon>Desulfobacterales</taxon>
        <taxon>Desulfobacteraceae</taxon>
        <taxon>Desulfobacter</taxon>
    </lineage>
</organism>
<evidence type="ECO:0000313" key="3">
    <source>
        <dbReference type="EMBL" id="RAM02253.1"/>
    </source>
</evidence>
<dbReference type="Proteomes" id="UP000293902">
    <property type="component" value="Chromosome"/>
</dbReference>
<dbReference type="AlphaFoldDB" id="A0A328FGS3"/>
<dbReference type="EMBL" id="QLNI01000016">
    <property type="protein sequence ID" value="RAM02253.1"/>
    <property type="molecule type" value="Genomic_DNA"/>
</dbReference>
<feature type="transmembrane region" description="Helical" evidence="1">
    <location>
        <begin position="69"/>
        <end position="89"/>
    </location>
</feature>
<dbReference type="Proteomes" id="UP000248798">
    <property type="component" value="Unassembled WGS sequence"/>
</dbReference>
<keyword evidence="1" id="KW-1133">Transmembrane helix</keyword>
<keyword evidence="1" id="KW-0812">Transmembrane</keyword>
<reference evidence="3 4" key="1">
    <citation type="submission" date="2018-06" db="EMBL/GenBank/DDBJ databases">
        <title>Complete Genome Sequence of Desulfobacter hydrogenophilus (DSM3380).</title>
        <authorList>
            <person name="Marietou A."/>
            <person name="Schreiber L."/>
            <person name="Marshall I."/>
            <person name="Jorgensen B."/>
        </authorList>
    </citation>
    <scope>NUCLEOTIDE SEQUENCE [LARGE SCALE GENOMIC DNA]</scope>
    <source>
        <strain evidence="3 4">DSM 3380</strain>
    </source>
</reference>
<proteinExistence type="predicted"/>
<keyword evidence="1" id="KW-0472">Membrane</keyword>
<dbReference type="OrthoDB" id="6119503at2"/>
<gene>
    <name evidence="3" type="ORF">DO021_09070</name>
    <name evidence="2" type="ORF">EYB58_16720</name>
</gene>